<comment type="similarity">
    <text evidence="1">Belongs to the LysR transcriptional regulatory family.</text>
</comment>
<dbReference type="InterPro" id="IPR005119">
    <property type="entry name" value="LysR_subst-bd"/>
</dbReference>
<dbReference type="CDD" id="cd08474">
    <property type="entry name" value="PBP2_CrgA_like_5"/>
    <property type="match status" value="1"/>
</dbReference>
<evidence type="ECO:0000256" key="4">
    <source>
        <dbReference type="ARBA" id="ARBA00023163"/>
    </source>
</evidence>
<dbReference type="Pfam" id="PF00126">
    <property type="entry name" value="HTH_1"/>
    <property type="match status" value="1"/>
</dbReference>
<organism evidence="6 7">
    <name type="scientific">Roseateles oligotrophus</name>
    <dbReference type="NCBI Taxonomy" id="1769250"/>
    <lineage>
        <taxon>Bacteria</taxon>
        <taxon>Pseudomonadati</taxon>
        <taxon>Pseudomonadota</taxon>
        <taxon>Betaproteobacteria</taxon>
        <taxon>Burkholderiales</taxon>
        <taxon>Sphaerotilaceae</taxon>
        <taxon>Roseateles</taxon>
    </lineage>
</organism>
<dbReference type="GO" id="GO:0006351">
    <property type="term" value="P:DNA-templated transcription"/>
    <property type="evidence" value="ECO:0007669"/>
    <property type="project" value="TreeGrafter"/>
</dbReference>
<keyword evidence="2" id="KW-0805">Transcription regulation</keyword>
<dbReference type="SUPFAM" id="SSF53850">
    <property type="entry name" value="Periplasmic binding protein-like II"/>
    <property type="match status" value="1"/>
</dbReference>
<dbReference type="GO" id="GO:0003700">
    <property type="term" value="F:DNA-binding transcription factor activity"/>
    <property type="evidence" value="ECO:0007669"/>
    <property type="project" value="InterPro"/>
</dbReference>
<dbReference type="InterPro" id="IPR036390">
    <property type="entry name" value="WH_DNA-bd_sf"/>
</dbReference>
<dbReference type="InterPro" id="IPR058163">
    <property type="entry name" value="LysR-type_TF_proteobact-type"/>
</dbReference>
<evidence type="ECO:0000313" key="6">
    <source>
        <dbReference type="EMBL" id="MBB4842525.1"/>
    </source>
</evidence>
<feature type="domain" description="HTH lysR-type" evidence="5">
    <location>
        <begin position="7"/>
        <end position="64"/>
    </location>
</feature>
<dbReference type="PANTHER" id="PTHR30537:SF1">
    <property type="entry name" value="HTH-TYPE TRANSCRIPTIONAL REGULATOR PGRR"/>
    <property type="match status" value="1"/>
</dbReference>
<dbReference type="FunFam" id="1.10.10.10:FF:000001">
    <property type="entry name" value="LysR family transcriptional regulator"/>
    <property type="match status" value="1"/>
</dbReference>
<reference evidence="6 7" key="1">
    <citation type="submission" date="2020-08" db="EMBL/GenBank/DDBJ databases">
        <title>Functional genomics of gut bacteria from endangered species of beetles.</title>
        <authorList>
            <person name="Carlos-Shanley C."/>
        </authorList>
    </citation>
    <scope>NUCLEOTIDE SEQUENCE [LARGE SCALE GENOMIC DNA]</scope>
    <source>
        <strain evidence="6 7">S00239</strain>
    </source>
</reference>
<keyword evidence="3 6" id="KW-0238">DNA-binding</keyword>
<dbReference type="PANTHER" id="PTHR30537">
    <property type="entry name" value="HTH-TYPE TRANSCRIPTIONAL REGULATOR"/>
    <property type="match status" value="1"/>
</dbReference>
<dbReference type="Proteomes" id="UP000562027">
    <property type="component" value="Unassembled WGS sequence"/>
</dbReference>
<dbReference type="Gene3D" id="1.10.10.10">
    <property type="entry name" value="Winged helix-like DNA-binding domain superfamily/Winged helix DNA-binding domain"/>
    <property type="match status" value="1"/>
</dbReference>
<gene>
    <name evidence="6" type="ORF">HNP55_001040</name>
</gene>
<dbReference type="InterPro" id="IPR000847">
    <property type="entry name" value="LysR_HTH_N"/>
</dbReference>
<dbReference type="Pfam" id="PF03466">
    <property type="entry name" value="LysR_substrate"/>
    <property type="match status" value="1"/>
</dbReference>
<sequence length="301" mass="32789">MNARIQPELQQLRIFAAVAQARSYRRAATLLNLSPSAVSQALRRLEQGLGLPLLNRSTRSVALTAAGERLLVQSLPALQQLEQAFASVRELGGELSGSLRLSVPRSAARLLLAPIVARFVRTHPQVQLELSTQDEMVDIIERGFDAGVRFAERLPADMVAVPLGAAQRFVVVARPDLLARVGAPQLPQDLLGRPCIRQRFASGALFHWEFSSQGQDLTLDVQGPLTVDDQSVVLPLALEGLGFAYVYEQAVREHLASGRLQQVLAGFCPEGTAFSLYYPGRRQASPALRAFIELLKDGLPA</sequence>
<dbReference type="EMBL" id="JACHLP010000002">
    <property type="protein sequence ID" value="MBB4842525.1"/>
    <property type="molecule type" value="Genomic_DNA"/>
</dbReference>
<proteinExistence type="inferred from homology"/>
<dbReference type="AlphaFoldDB" id="A0A840L798"/>
<evidence type="ECO:0000256" key="2">
    <source>
        <dbReference type="ARBA" id="ARBA00023015"/>
    </source>
</evidence>
<dbReference type="Gene3D" id="3.40.190.290">
    <property type="match status" value="1"/>
</dbReference>
<evidence type="ECO:0000313" key="7">
    <source>
        <dbReference type="Proteomes" id="UP000562027"/>
    </source>
</evidence>
<dbReference type="RefSeq" id="WP_348648664.1">
    <property type="nucleotide sequence ID" value="NZ_JACHLP010000002.1"/>
</dbReference>
<protein>
    <submittedName>
        <fullName evidence="6">DNA-binding transcriptional LysR family regulator</fullName>
    </submittedName>
</protein>
<name>A0A840L798_9BURK</name>
<keyword evidence="7" id="KW-1185">Reference proteome</keyword>
<dbReference type="InterPro" id="IPR036388">
    <property type="entry name" value="WH-like_DNA-bd_sf"/>
</dbReference>
<evidence type="ECO:0000256" key="1">
    <source>
        <dbReference type="ARBA" id="ARBA00009437"/>
    </source>
</evidence>
<dbReference type="GO" id="GO:0043565">
    <property type="term" value="F:sequence-specific DNA binding"/>
    <property type="evidence" value="ECO:0007669"/>
    <property type="project" value="TreeGrafter"/>
</dbReference>
<accession>A0A840L798</accession>
<keyword evidence="4" id="KW-0804">Transcription</keyword>
<comment type="caution">
    <text evidence="6">The sequence shown here is derived from an EMBL/GenBank/DDBJ whole genome shotgun (WGS) entry which is preliminary data.</text>
</comment>
<dbReference type="PROSITE" id="PS50931">
    <property type="entry name" value="HTH_LYSR"/>
    <property type="match status" value="1"/>
</dbReference>
<evidence type="ECO:0000256" key="3">
    <source>
        <dbReference type="ARBA" id="ARBA00023125"/>
    </source>
</evidence>
<evidence type="ECO:0000259" key="5">
    <source>
        <dbReference type="PROSITE" id="PS50931"/>
    </source>
</evidence>
<dbReference type="SUPFAM" id="SSF46785">
    <property type="entry name" value="Winged helix' DNA-binding domain"/>
    <property type="match status" value="1"/>
</dbReference>